<dbReference type="KEGG" id="bhc:JFL75_01720"/>
<organism evidence="1 2">
    <name type="scientific">Breznakiella homolactica</name>
    <dbReference type="NCBI Taxonomy" id="2798577"/>
    <lineage>
        <taxon>Bacteria</taxon>
        <taxon>Pseudomonadati</taxon>
        <taxon>Spirochaetota</taxon>
        <taxon>Spirochaetia</taxon>
        <taxon>Spirochaetales</taxon>
        <taxon>Breznakiellaceae</taxon>
        <taxon>Breznakiella</taxon>
    </lineage>
</organism>
<evidence type="ECO:0000313" key="1">
    <source>
        <dbReference type="EMBL" id="QQO09662.1"/>
    </source>
</evidence>
<dbReference type="PANTHER" id="PTHR40763:SF5">
    <property type="entry name" value="MEMBRANE PROTEIN"/>
    <property type="match status" value="1"/>
</dbReference>
<name>A0A7T8BAM2_9SPIR</name>
<dbReference type="PANTHER" id="PTHR40763">
    <property type="entry name" value="MEMBRANE PROTEIN-RELATED"/>
    <property type="match status" value="1"/>
</dbReference>
<accession>A0A7T8BAM2</accession>
<evidence type="ECO:0000313" key="2">
    <source>
        <dbReference type="Proteomes" id="UP000595917"/>
    </source>
</evidence>
<evidence type="ECO:0008006" key="3">
    <source>
        <dbReference type="Google" id="ProtNLM"/>
    </source>
</evidence>
<sequence>MERMPKEVRLDERKNRAIETLSVQYSHNELPLEEYERLVEYINRAESDRELVIIEKIVRESSLYSRGPDERGEAGYSRRRTSGSPALTSFAILSTRNVSGDAIAEKGQTFISLLGTHTIDIYEDDLPPGRTEVDVVAILGEVRFRVPPGITVRMNAVPVLGEAKIARGIDTGKDGYNTRELVINGSAVLGTISVKPYKKR</sequence>
<proteinExistence type="predicted"/>
<keyword evidence="2" id="KW-1185">Reference proteome</keyword>
<dbReference type="AlphaFoldDB" id="A0A7T8BAM2"/>
<protein>
    <recommendedName>
        <fullName evidence="3">Cell wall-active antibiotics response LiaF-like C-terminal domain-containing protein</fullName>
    </recommendedName>
</protein>
<gene>
    <name evidence="1" type="ORF">JFL75_01720</name>
</gene>
<dbReference type="RefSeq" id="WP_215626965.1">
    <property type="nucleotide sequence ID" value="NZ_CP067089.2"/>
</dbReference>
<dbReference type="EMBL" id="CP067089">
    <property type="protein sequence ID" value="QQO09662.1"/>
    <property type="molecule type" value="Genomic_DNA"/>
</dbReference>
<dbReference type="Proteomes" id="UP000595917">
    <property type="component" value="Chromosome"/>
</dbReference>
<reference evidence="1" key="1">
    <citation type="submission" date="2021-01" db="EMBL/GenBank/DDBJ databases">
        <title>Description of Breznakiella homolactica.</title>
        <authorList>
            <person name="Song Y."/>
            <person name="Brune A."/>
        </authorList>
    </citation>
    <scope>NUCLEOTIDE SEQUENCE</scope>
    <source>
        <strain evidence="1">RmG30</strain>
    </source>
</reference>